<dbReference type="EMBL" id="CP043641">
    <property type="protein sequence ID" value="QNE36918.1"/>
    <property type="molecule type" value="Genomic_DNA"/>
</dbReference>
<organism evidence="3 4">
    <name type="scientific">Leifsonia shinshuensis</name>
    <dbReference type="NCBI Taxonomy" id="150026"/>
    <lineage>
        <taxon>Bacteria</taxon>
        <taxon>Bacillati</taxon>
        <taxon>Actinomycetota</taxon>
        <taxon>Actinomycetes</taxon>
        <taxon>Micrococcales</taxon>
        <taxon>Microbacteriaceae</taxon>
        <taxon>Leifsonia</taxon>
    </lineage>
</organism>
<feature type="transmembrane region" description="Helical" evidence="1">
    <location>
        <begin position="15"/>
        <end position="43"/>
    </location>
</feature>
<dbReference type="Proteomes" id="UP000515511">
    <property type="component" value="Chromosome"/>
</dbReference>
<proteinExistence type="predicted"/>
<gene>
    <name evidence="3" type="ORF">F1C12_18565</name>
</gene>
<evidence type="ECO:0000313" key="4">
    <source>
        <dbReference type="Proteomes" id="UP000515511"/>
    </source>
</evidence>
<keyword evidence="1" id="KW-0472">Membrane</keyword>
<feature type="transmembrane region" description="Helical" evidence="1">
    <location>
        <begin position="112"/>
        <end position="130"/>
    </location>
</feature>
<name>A0A7G6YEK3_9MICO</name>
<sequence length="137" mass="14789">MTQTQSHPPAQRTGWVGWVFFAAIMLLIGAAIDIFYGIMAIIGPNTAYFVGPNARASFDVAGWGWWSLIIGLGLAVAAFSLLTGRTWARIFAVVVAGLNAITQLMSLPAQPWWSIVMVAIDVLVIYAVTVHGKEVRA</sequence>
<keyword evidence="1" id="KW-1133">Transmembrane helix</keyword>
<protein>
    <recommendedName>
        <fullName evidence="2">DUF7144 domain-containing protein</fullName>
    </recommendedName>
</protein>
<dbReference type="KEGG" id="lse:F1C12_18565"/>
<dbReference type="RefSeq" id="WP_185276344.1">
    <property type="nucleotide sequence ID" value="NZ_CP043641.1"/>
</dbReference>
<reference evidence="4" key="1">
    <citation type="submission" date="2019-09" db="EMBL/GenBank/DDBJ databases">
        <title>Antimicrobial potential of Antarctic Bacteria.</title>
        <authorList>
            <person name="Benaud N."/>
            <person name="Edwards R.J."/>
            <person name="Ferrari B.C."/>
        </authorList>
    </citation>
    <scope>NUCLEOTIDE SEQUENCE [LARGE SCALE GENOMIC DNA]</scope>
    <source>
        <strain evidence="4">INR9</strain>
    </source>
</reference>
<dbReference type="InterPro" id="IPR055568">
    <property type="entry name" value="DUF7144"/>
</dbReference>
<keyword evidence="1" id="KW-0812">Transmembrane</keyword>
<evidence type="ECO:0000259" key="2">
    <source>
        <dbReference type="Pfam" id="PF23636"/>
    </source>
</evidence>
<evidence type="ECO:0000256" key="1">
    <source>
        <dbReference type="SAM" id="Phobius"/>
    </source>
</evidence>
<evidence type="ECO:0000313" key="3">
    <source>
        <dbReference type="EMBL" id="QNE36918.1"/>
    </source>
</evidence>
<dbReference type="Pfam" id="PF23636">
    <property type="entry name" value="DUF7144"/>
    <property type="match status" value="1"/>
</dbReference>
<feature type="transmembrane region" description="Helical" evidence="1">
    <location>
        <begin position="87"/>
        <end position="106"/>
    </location>
</feature>
<accession>A0A7G6YEK3</accession>
<dbReference type="AlphaFoldDB" id="A0A7G6YEK3"/>
<feature type="domain" description="DUF7144" evidence="2">
    <location>
        <begin position="18"/>
        <end position="132"/>
    </location>
</feature>
<feature type="transmembrane region" description="Helical" evidence="1">
    <location>
        <begin position="63"/>
        <end position="82"/>
    </location>
</feature>